<name>A0ABT1CDC3_9PROT</name>
<dbReference type="PANTHER" id="PTHR43657:SF1">
    <property type="entry name" value="ALTERED INHERITANCE OF MITOCHONDRIA PROTEIN 24, MITOCHONDRIAL"/>
    <property type="match status" value="1"/>
</dbReference>
<dbReference type="Pfam" id="PF01987">
    <property type="entry name" value="AIM24"/>
    <property type="match status" value="1"/>
</dbReference>
<dbReference type="PANTHER" id="PTHR43657">
    <property type="entry name" value="TRYPTOPHAN RNA-BINDING ATTENUATOR PROTEIN-LIKE PROTEIN"/>
    <property type="match status" value="1"/>
</dbReference>
<reference evidence="1 2" key="1">
    <citation type="submission" date="2022-06" db="EMBL/GenBank/DDBJ databases">
        <title>Whole-genome of Asaia lannensis strain LMG 27011T.</title>
        <authorList>
            <person name="Sombolestani A."/>
        </authorList>
    </citation>
    <scope>NUCLEOTIDE SEQUENCE [LARGE SCALE GENOMIC DNA]</scope>
    <source>
        <strain evidence="1 2">NBRC 102526</strain>
    </source>
</reference>
<dbReference type="InterPro" id="IPR016031">
    <property type="entry name" value="Trp_RNA-bd_attenuator-like_dom"/>
</dbReference>
<evidence type="ECO:0000313" key="2">
    <source>
        <dbReference type="Proteomes" id="UP001523401"/>
    </source>
</evidence>
<sequence>MSCFLTVFHGGWRMDAQIDGSLFPVLRIALQPGERLVAETGELSWKSPHVTLHTSTSGAGQSGFLGSVSRMIAGGGLFMTEYRAEGAPGIVAFAAKIPGHITEHDLDGSRAYLVHRHGFIAGTEGVRLDMAFQRKLGAGLFGGEGFVLQRISGYGRFWTELGGEIVAHDLAPGEQIDVHPGHVGMFEESVQFDITTLPGIRNKLFGGDGVFLARLTGPGRIWLQTLTLSNLAGAIAPYLGGTEAKGAVEGTLLTSLVRKVLD</sequence>
<accession>A0ABT1CDC3</accession>
<dbReference type="SUPFAM" id="SSF51219">
    <property type="entry name" value="TRAP-like"/>
    <property type="match status" value="1"/>
</dbReference>
<gene>
    <name evidence="1" type="ORF">NF685_02275</name>
</gene>
<dbReference type="Proteomes" id="UP001523401">
    <property type="component" value="Unassembled WGS sequence"/>
</dbReference>
<organism evidence="1 2">
    <name type="scientific">Asaia lannensis NBRC 102526</name>
    <dbReference type="NCBI Taxonomy" id="1307926"/>
    <lineage>
        <taxon>Bacteria</taxon>
        <taxon>Pseudomonadati</taxon>
        <taxon>Pseudomonadota</taxon>
        <taxon>Alphaproteobacteria</taxon>
        <taxon>Acetobacterales</taxon>
        <taxon>Acetobacteraceae</taxon>
        <taxon>Asaia</taxon>
    </lineage>
</organism>
<dbReference type="InterPro" id="IPR036983">
    <property type="entry name" value="AIM24_sf"/>
</dbReference>
<comment type="caution">
    <text evidence="1">The sequence shown here is derived from an EMBL/GenBank/DDBJ whole genome shotgun (WGS) entry which is preliminary data.</text>
</comment>
<proteinExistence type="predicted"/>
<keyword evidence="2" id="KW-1185">Reference proteome</keyword>
<dbReference type="NCBIfam" id="TIGR00266">
    <property type="entry name" value="TIGR00266 family protein"/>
    <property type="match status" value="1"/>
</dbReference>
<dbReference type="RefSeq" id="WP_252848418.1">
    <property type="nucleotide sequence ID" value="NZ_BAPW01000034.1"/>
</dbReference>
<dbReference type="EMBL" id="JAMXQU010000001">
    <property type="protein sequence ID" value="MCO6158855.1"/>
    <property type="molecule type" value="Genomic_DNA"/>
</dbReference>
<dbReference type="Gene3D" id="3.60.160.10">
    <property type="entry name" value="Mitochondrial biogenesis AIM24"/>
    <property type="match status" value="1"/>
</dbReference>
<dbReference type="InterPro" id="IPR002838">
    <property type="entry name" value="AIM24"/>
</dbReference>
<evidence type="ECO:0000313" key="1">
    <source>
        <dbReference type="EMBL" id="MCO6158855.1"/>
    </source>
</evidence>
<protein>
    <submittedName>
        <fullName evidence="1">TIGR00266 family protein</fullName>
    </submittedName>
</protein>